<comment type="caution">
    <text evidence="4">The sequence shown here is derived from an EMBL/GenBank/DDBJ whole genome shotgun (WGS) entry which is preliminary data.</text>
</comment>
<feature type="domain" description="N-acetyltransferase" evidence="3">
    <location>
        <begin position="3"/>
        <end position="144"/>
    </location>
</feature>
<keyword evidence="5" id="KW-1185">Reference proteome</keyword>
<dbReference type="OrthoDB" id="9789605at2"/>
<dbReference type="GeneID" id="98298898"/>
<evidence type="ECO:0000313" key="5">
    <source>
        <dbReference type="Proteomes" id="UP000242712"/>
    </source>
</evidence>
<dbReference type="EMBL" id="PPPX01000016">
    <property type="protein sequence ID" value="POA08618.1"/>
    <property type="molecule type" value="Genomic_DNA"/>
</dbReference>
<dbReference type="PROSITE" id="PS51186">
    <property type="entry name" value="GNAT"/>
    <property type="match status" value="1"/>
</dbReference>
<dbReference type="Proteomes" id="UP000242712">
    <property type="component" value="Unassembled WGS sequence"/>
</dbReference>
<keyword evidence="1 4" id="KW-0808">Transferase</keyword>
<dbReference type="Pfam" id="PF13508">
    <property type="entry name" value="Acetyltransf_7"/>
    <property type="match status" value="1"/>
</dbReference>
<evidence type="ECO:0000256" key="2">
    <source>
        <dbReference type="ARBA" id="ARBA00023315"/>
    </source>
</evidence>
<name>A0A2K4FB72_9STAP</name>
<dbReference type="SUPFAM" id="SSF55729">
    <property type="entry name" value="Acyl-CoA N-acyltransferases (Nat)"/>
    <property type="match status" value="1"/>
</dbReference>
<protein>
    <submittedName>
        <fullName evidence="4">GNAT family N-acetyltransferase</fullName>
    </submittedName>
</protein>
<dbReference type="GO" id="GO:0016747">
    <property type="term" value="F:acyltransferase activity, transferring groups other than amino-acyl groups"/>
    <property type="evidence" value="ECO:0007669"/>
    <property type="project" value="InterPro"/>
</dbReference>
<proteinExistence type="predicted"/>
<organism evidence="4 5">
    <name type="scientific">Staphylococcus argensis</name>
    <dbReference type="NCBI Taxonomy" id="1607738"/>
    <lineage>
        <taxon>Bacteria</taxon>
        <taxon>Bacillati</taxon>
        <taxon>Bacillota</taxon>
        <taxon>Bacilli</taxon>
        <taxon>Bacillales</taxon>
        <taxon>Staphylococcaceae</taxon>
        <taxon>Staphylococcus</taxon>
    </lineage>
</organism>
<evidence type="ECO:0000256" key="1">
    <source>
        <dbReference type="ARBA" id="ARBA00022679"/>
    </source>
</evidence>
<dbReference type="InterPro" id="IPR016181">
    <property type="entry name" value="Acyl_CoA_acyltransferase"/>
</dbReference>
<dbReference type="RefSeq" id="WP_103372373.1">
    <property type="nucleotide sequence ID" value="NZ_CBCRVO010000002.1"/>
</dbReference>
<dbReference type="PANTHER" id="PTHR43800">
    <property type="entry name" value="PEPTIDYL-LYSINE N-ACETYLTRANSFERASE YJAB"/>
    <property type="match status" value="1"/>
</dbReference>
<dbReference type="PANTHER" id="PTHR43800:SF1">
    <property type="entry name" value="PEPTIDYL-LYSINE N-ACETYLTRANSFERASE YJAB"/>
    <property type="match status" value="1"/>
</dbReference>
<reference evidence="4 5" key="1">
    <citation type="submission" date="2017-08" db="EMBL/GenBank/DDBJ databases">
        <title>Draft genome sequences of 64 type strains of genus Staph aureus.</title>
        <authorList>
            <person name="Cole K."/>
            <person name="Golubchik T."/>
            <person name="Russell J."/>
            <person name="Foster D."/>
            <person name="Llewelyn M."/>
            <person name="Wilson D."/>
            <person name="Crook D."/>
            <person name="Paul J."/>
        </authorList>
    </citation>
    <scope>NUCLEOTIDE SEQUENCE [LARGE SCALE GENOMIC DNA]</scope>
    <source>
        <strain evidence="4 5">DSM 29875</strain>
    </source>
</reference>
<dbReference type="InterPro" id="IPR000182">
    <property type="entry name" value="GNAT_dom"/>
</dbReference>
<dbReference type="CDD" id="cd04301">
    <property type="entry name" value="NAT_SF"/>
    <property type="match status" value="1"/>
</dbReference>
<gene>
    <name evidence="4" type="ORF">CD039_11165</name>
</gene>
<dbReference type="Gene3D" id="3.40.630.30">
    <property type="match status" value="1"/>
</dbReference>
<accession>A0A2K4FB72</accession>
<evidence type="ECO:0000259" key="3">
    <source>
        <dbReference type="PROSITE" id="PS51186"/>
    </source>
</evidence>
<keyword evidence="2" id="KW-0012">Acyltransferase</keyword>
<sequence length="144" mass="17125">MRLTKEKLEAKDYHKALDVWEKSVLATHDFLAEKDRKELETEIPTYLKYVNAYLWYKENELVGFSGTNDENLEMLFLDTQYFNKGYGTEILQYLVNEENIRYVDVNKDNVPAMQFYLKNGFEKYSESPQDGQGRDYPICHLQLK</sequence>
<dbReference type="AlphaFoldDB" id="A0A2K4FB72"/>
<evidence type="ECO:0000313" key="4">
    <source>
        <dbReference type="EMBL" id="POA08618.1"/>
    </source>
</evidence>